<reference evidence="1 2" key="2">
    <citation type="submission" date="2018-11" db="EMBL/GenBank/DDBJ databases">
        <authorList>
            <consortium name="Pathogen Informatics"/>
        </authorList>
    </citation>
    <scope>NUCLEOTIDE SEQUENCE [LARGE SCALE GENOMIC DNA]</scope>
</reference>
<gene>
    <name evidence="1" type="ORF">BPAG_LOCUS14116</name>
</gene>
<evidence type="ECO:0000313" key="1">
    <source>
        <dbReference type="EMBL" id="VDN95301.1"/>
    </source>
</evidence>
<sequence length="93" mass="10776">MRYHRLSITWVKQNDLEVSKDEAILKINENQKTQLTSTCHSSAIKITNFIQATQQKPLLKASFVESGTNARKNMAEKNQKTAFGAFWIRKRKH</sequence>
<dbReference type="WBParaSite" id="BPAG_0001418801-mRNA-1">
    <property type="protein sequence ID" value="BPAG_0001418801-mRNA-1"/>
    <property type="gene ID" value="BPAG_0001418801"/>
</dbReference>
<dbReference type="Proteomes" id="UP000278627">
    <property type="component" value="Unassembled WGS sequence"/>
</dbReference>
<reference evidence="3" key="1">
    <citation type="submission" date="2017-02" db="UniProtKB">
        <authorList>
            <consortium name="WormBaseParasite"/>
        </authorList>
    </citation>
    <scope>IDENTIFICATION</scope>
</reference>
<evidence type="ECO:0000313" key="2">
    <source>
        <dbReference type="Proteomes" id="UP000278627"/>
    </source>
</evidence>
<dbReference type="AlphaFoldDB" id="A0A0N4TYT3"/>
<evidence type="ECO:0000313" key="3">
    <source>
        <dbReference type="WBParaSite" id="BPAG_0001418801-mRNA-1"/>
    </source>
</evidence>
<dbReference type="EMBL" id="UZAD01013523">
    <property type="protein sequence ID" value="VDN95301.1"/>
    <property type="molecule type" value="Genomic_DNA"/>
</dbReference>
<protein>
    <submittedName>
        <fullName evidence="1 3">Uncharacterized protein</fullName>
    </submittedName>
</protein>
<name>A0A0N4TYT3_BRUPA</name>
<accession>A0A0N4TYT3</accession>
<keyword evidence="2" id="KW-1185">Reference proteome</keyword>
<organism evidence="3">
    <name type="scientific">Brugia pahangi</name>
    <name type="common">Filarial nematode worm</name>
    <dbReference type="NCBI Taxonomy" id="6280"/>
    <lineage>
        <taxon>Eukaryota</taxon>
        <taxon>Metazoa</taxon>
        <taxon>Ecdysozoa</taxon>
        <taxon>Nematoda</taxon>
        <taxon>Chromadorea</taxon>
        <taxon>Rhabditida</taxon>
        <taxon>Spirurina</taxon>
        <taxon>Spiruromorpha</taxon>
        <taxon>Filarioidea</taxon>
        <taxon>Onchocercidae</taxon>
        <taxon>Brugia</taxon>
    </lineage>
</organism>
<proteinExistence type="predicted"/>